<feature type="region of interest" description="Disordered" evidence="1">
    <location>
        <begin position="2550"/>
        <end position="2576"/>
    </location>
</feature>
<feature type="region of interest" description="Disordered" evidence="1">
    <location>
        <begin position="3216"/>
        <end position="3243"/>
    </location>
</feature>
<evidence type="ECO:0000256" key="1">
    <source>
        <dbReference type="SAM" id="MobiDB-lite"/>
    </source>
</evidence>
<feature type="region of interest" description="Disordered" evidence="1">
    <location>
        <begin position="2366"/>
        <end position="2386"/>
    </location>
</feature>
<reference evidence="5" key="1">
    <citation type="submission" date="2019-03" db="EMBL/GenBank/DDBJ databases">
        <title>Snf2 controls pulcherriminic acid biosynthesis and connects pigmentation and antifungal activity of the yeast Metschnikowia pulcherrima.</title>
        <authorList>
            <person name="Gore-Lloyd D."/>
            <person name="Sumann I."/>
            <person name="Brachmann A.O."/>
            <person name="Schneeberger K."/>
            <person name="Ortiz-Merino R.A."/>
            <person name="Moreno-Beltran M."/>
            <person name="Schlaefli M."/>
            <person name="Kirner P."/>
            <person name="Santos Kron A."/>
            <person name="Wolfe K.H."/>
            <person name="Piel J."/>
            <person name="Ahrens C.H."/>
            <person name="Henk D."/>
            <person name="Freimoser F.M."/>
        </authorList>
    </citation>
    <scope>NUCLEOTIDE SEQUENCE [LARGE SCALE GENOMIC DNA]</scope>
    <source>
        <strain evidence="5">APC 1.2</strain>
    </source>
</reference>
<name>A0A4P6XS77_9ASCO</name>
<dbReference type="EMBL" id="CP034458">
    <property type="protein sequence ID" value="QBM88664.1"/>
    <property type="molecule type" value="Genomic_DNA"/>
</dbReference>
<feature type="region of interest" description="Disordered" evidence="1">
    <location>
        <begin position="3481"/>
        <end position="3501"/>
    </location>
</feature>
<feature type="compositionally biased region" description="Polar residues" evidence="1">
    <location>
        <begin position="1316"/>
        <end position="1330"/>
    </location>
</feature>
<feature type="compositionally biased region" description="Low complexity" evidence="1">
    <location>
        <begin position="1952"/>
        <end position="1965"/>
    </location>
</feature>
<dbReference type="Proteomes" id="UP000292447">
    <property type="component" value="Chromosome III"/>
</dbReference>
<evidence type="ECO:0000259" key="3">
    <source>
        <dbReference type="PROSITE" id="PS51820"/>
    </source>
</evidence>
<keyword evidence="2" id="KW-0732">Signal</keyword>
<feature type="region of interest" description="Disordered" evidence="1">
    <location>
        <begin position="2207"/>
        <end position="2235"/>
    </location>
</feature>
<dbReference type="InterPro" id="IPR008440">
    <property type="entry name" value="Agglutinin-like_ALS_rpt"/>
</dbReference>
<feature type="region of interest" description="Disordered" evidence="1">
    <location>
        <begin position="1858"/>
        <end position="1878"/>
    </location>
</feature>
<feature type="compositionally biased region" description="Polar residues" evidence="1">
    <location>
        <begin position="3744"/>
        <end position="3755"/>
    </location>
</feature>
<feature type="compositionally biased region" description="Low complexity" evidence="1">
    <location>
        <begin position="4385"/>
        <end position="4403"/>
    </location>
</feature>
<dbReference type="PANTHER" id="PTHR33793">
    <property type="entry name" value="ALPHA-AGGLUTININ"/>
    <property type="match status" value="1"/>
</dbReference>
<evidence type="ECO:0000313" key="4">
    <source>
        <dbReference type="EMBL" id="QBM88664.1"/>
    </source>
</evidence>
<feature type="region of interest" description="Disordered" evidence="1">
    <location>
        <begin position="4263"/>
        <end position="4283"/>
    </location>
</feature>
<feature type="region of interest" description="Disordered" evidence="1">
    <location>
        <begin position="3940"/>
        <end position="3963"/>
    </location>
</feature>
<feature type="region of interest" description="Disordered" evidence="1">
    <location>
        <begin position="1315"/>
        <end position="1379"/>
    </location>
</feature>
<organism evidence="4 5">
    <name type="scientific">Metschnikowia aff. pulcherrima</name>
    <dbReference type="NCBI Taxonomy" id="2163413"/>
    <lineage>
        <taxon>Eukaryota</taxon>
        <taxon>Fungi</taxon>
        <taxon>Dikarya</taxon>
        <taxon>Ascomycota</taxon>
        <taxon>Saccharomycotina</taxon>
        <taxon>Pichiomycetes</taxon>
        <taxon>Metschnikowiaceae</taxon>
        <taxon>Metschnikowia</taxon>
    </lineage>
</organism>
<feature type="compositionally biased region" description="Low complexity" evidence="1">
    <location>
        <begin position="986"/>
        <end position="1000"/>
    </location>
</feature>
<feature type="signal peptide" evidence="2">
    <location>
        <begin position="1"/>
        <end position="17"/>
    </location>
</feature>
<dbReference type="InterPro" id="IPR037524">
    <property type="entry name" value="PA14/GLEYA"/>
</dbReference>
<feature type="compositionally biased region" description="Polar residues" evidence="1">
    <location>
        <begin position="4160"/>
        <end position="4192"/>
    </location>
</feature>
<dbReference type="PANTHER" id="PTHR33793:SF2">
    <property type="entry name" value="AGGLUTININ-LIKE PROTEIN 6"/>
    <property type="match status" value="1"/>
</dbReference>
<feature type="compositionally biased region" description="Polar residues" evidence="1">
    <location>
        <begin position="3492"/>
        <end position="3501"/>
    </location>
</feature>
<feature type="compositionally biased region" description="Low complexity" evidence="1">
    <location>
        <begin position="1331"/>
        <end position="1379"/>
    </location>
</feature>
<protein>
    <submittedName>
        <fullName evidence="4">Agglutinin-like ALS</fullName>
    </submittedName>
</protein>
<evidence type="ECO:0000256" key="2">
    <source>
        <dbReference type="SAM" id="SignalP"/>
    </source>
</evidence>
<dbReference type="InterPro" id="IPR033504">
    <property type="entry name" value="ALS"/>
</dbReference>
<feature type="domain" description="PA14" evidence="3">
    <location>
        <begin position="27"/>
        <end position="208"/>
    </location>
</feature>
<dbReference type="Pfam" id="PF10528">
    <property type="entry name" value="GLEYA"/>
    <property type="match status" value="1"/>
</dbReference>
<dbReference type="Gene3D" id="2.60.120.1560">
    <property type="match status" value="1"/>
</dbReference>
<feature type="region of interest" description="Disordered" evidence="1">
    <location>
        <begin position="4132"/>
        <end position="4199"/>
    </location>
</feature>
<feature type="region of interest" description="Disordered" evidence="1">
    <location>
        <begin position="1768"/>
        <end position="1801"/>
    </location>
</feature>
<dbReference type="PROSITE" id="PS51820">
    <property type="entry name" value="PA14"/>
    <property type="match status" value="1"/>
</dbReference>
<feature type="compositionally biased region" description="Low complexity" evidence="1">
    <location>
        <begin position="4132"/>
        <end position="4149"/>
    </location>
</feature>
<proteinExistence type="predicted"/>
<feature type="region of interest" description="Disordered" evidence="1">
    <location>
        <begin position="3734"/>
        <end position="3755"/>
    </location>
</feature>
<dbReference type="GO" id="GO:0007155">
    <property type="term" value="P:cell adhesion"/>
    <property type="evidence" value="ECO:0007669"/>
    <property type="project" value="InterPro"/>
</dbReference>
<feature type="compositionally biased region" description="Polar residues" evidence="1">
    <location>
        <begin position="2292"/>
        <end position="2304"/>
    </location>
</feature>
<feature type="region of interest" description="Disordered" evidence="1">
    <location>
        <begin position="1908"/>
        <end position="1965"/>
    </location>
</feature>
<accession>A0A4P6XS77</accession>
<feature type="region of interest" description="Disordered" evidence="1">
    <location>
        <begin position="986"/>
        <end position="1008"/>
    </location>
</feature>
<dbReference type="STRING" id="2163413.A0A4P6XS77"/>
<dbReference type="Pfam" id="PF05792">
    <property type="entry name" value="Candida_ALS"/>
    <property type="match status" value="21"/>
</dbReference>
<feature type="region of interest" description="Disordered" evidence="1">
    <location>
        <begin position="2637"/>
        <end position="2663"/>
    </location>
</feature>
<gene>
    <name evidence="4" type="primary">MPUL0C06420</name>
    <name evidence="4" type="ORF">METSCH_C06420</name>
</gene>
<keyword evidence="5" id="KW-1185">Reference proteome</keyword>
<feature type="compositionally biased region" description="Polar residues" evidence="1">
    <location>
        <begin position="1915"/>
        <end position="1948"/>
    </location>
</feature>
<sequence>MLCAFLLLVAAFTVAEAAVAGCSPFYTTGFGFNAKFYTYDLLSEAGWEPDFFTSGYRTTLTNTARAVTGANYQTYFLPPSAVDYNYIYGYYTTSTNFAVELSGFFRAPLSGKYTFHLNANAGASFQLGTSGTCCNDAAYSDLGDLAINTLGTTDADPDLVSYKLLAGGYYPVKIVLFNSRGNAGLQVTVKDPFGFTLPDMGLQVFQANFRNSQCGPITTGVTTVTSQWKKTYTSTTTKTGKGTNTVVVVAPKPTTTVTTIRSDSKTKTTTICGKLTDTVVVGVPTPTTTLTAVWTGLVTSTTTVAGLTKAVIVEVPKSHVTVTKTWGNSFVQTTTVEGSFTDTVIVDVPTPTTTLTSVWTESFTSSRTAVGGPGESNTVIVEVPKKTETTTRTWTGLTHSVSTISGLLTDTVVVNVPTPLVTLTSAWSNTYVSTKTISGSTNTIVVEVPKATTTITSTWTGAAAVSSTISGALTDTVIVNVPTPTTIVTSPWSQSYTSTTTALGSTNTVIVEVPKATVTSTNTWSNSFSRTSTVAGEFTDTIVVNVPKPTTTITSAWSETYTSTSTHTGATDTVVVDVPKKAVTLTSTWPNSFFLTLTFAGQLTDTIVVNVPKPTTTLTSAWLNTYTSTKTVVGPTNSVIVEVPKAITTVTRTWTDSYTTSSTAPGALTDTVIVDVPKPITTVTSAWTQSFASTTTMTGVTNTIVVEIPKATATVTNTWGNPFVSSSTISGAFTDTIVVEVPTPTQTVTSVWTGSHVTSTTVTGGPGENNTVIVEIPHSLTTTTSTWTGSNTETYTVTGSDTDTIVVEVPTPTQTVTSVWTGSYVTSTTVTGGPGENNTVIVEVPHSLTTVTRTWTGSNVETFTETGSVTDTIVVEVPTPTQTVTSVWTGSYVTSTTVTGGPGENNTVIVEVPHSLTTVTRTWTGSRTTTYILSGSVTDTIVVNDPSVQPMSSSLSESYRSVSFSVSGPSSVTGLSSRVSRIASLGQDSSSTVGSSSNPGTFASDDVPQRSLSGLGSLTVSTSFAVRLNIESLVIESESPSGPTSLPNSGVLTKSAFPSSELDASSKEFLSIISSRLMEASPTTSSKIWSTDAATSSLSQSNTELSSSYDALSSSTAWAPGFSLLLSGTSSQTRPESSGPAASSLYGSLESASGSVISSMVSLSLVMSGDLTEEISVTSDPVSSGISTFSMSGKTQYSHDVLTLSDTARTSASPVSSTTLATSDAVSSSISLDGSSTGSWKYSADHSSLTRVDSSSAAGSWTMNPSEAPVSSSALGGISSASILLSSLESLQSWAPSSDFEKLHESDPASLLIVSSGESPTSVDSSTSQETGSATVSTVTNSSSSSFGTSSGSWEQESSSTEPWSAVSDSSASTPTSSFVSSDVVESTRAAVSSADLGFTSDTSRSFMNSQLPSITKIPTRSDSKVVSSETVLSSSIGDVSSDMQSSVFSTTESTTGFTSLTESGTEIGSSFASVHTSATGPFWASSLSSLGSDASFSDQESSITSSRLVSFESRGASTSLEAISHFSDLVPPTSTTDLSSSGPSTDSRSSMLSASVCLSSTLTSASSVTLPEGGSIGSLASRASASGSVQLSNQPLISSFVDSMSGYSTGSTTESEFSSTHESTRRSSFVTVSEEPSSFKDGHASASSQLAWSDSTSIFEPTKAVPSSMISVLPSNLASSSAFASRYWNMSAQSSDFESSRVDPSFASETDLTSVHSSSQSESSKTFVVSHSSASSSIETSLTDLHSSIVSTIAVSSDASEMYASSSASSGVPISSADSEPSATSSLLESSGFSSASEPTIVPTSSSTLEIASSSVILSSYEPLSNAHSEVGTASISASSTIFEYLDSQVTESMTVSESSKDTFSDRQTSSADMLSGSEVASRSLLADALSSRLSSWMISVSGTISESAPGASFASTLESGPSSEAISTTIGSSNSFGDLDSTSTEPSRLVSEPLPGSSSSSTLQESVSTGAFFVESQSSSSIHSNVRSDTISFTSMTSPEPWHVSSTATETGFTSGDFESDKMSHLSTTKSDSELSEVSTSTHDFTLELSSIKELWSETVSDSVSVGVTFPSNGYEFSSTSTFSTSIVAPAISSGSVTSSVFSDLEVESSSFEEVPSRMGLWSSSLAASATEGASSYTGDAGLSVSGTVMSLSASSDISETTSISSSSVFSGWNASYETTTKATLSKSRPLSLSGDFTSIKSDALSSGSGNTATSVIQTTAHGPSGDGSANLTPSGSMYTSLLLTTAHSTSEATLSFSSSEPLGSEASTTIAISLSRTLSDFSRVEASPSEESSLYMTSPTASAPGERIVLSSSQISSDHLSEEVSRGSTVTSGGFSSAVISSMASMSPTSTFGSLATSSDISDSSDWLNSGVPPSSGSGSQSSIEMSSAISLSKTWPVTSATSSDWPVLLTSGLDDAASRSASRSASTSASVSSSFAESVITSGIWVSGSDSVSTTSDSVKVTSGLSGFISPSPGLLLASGSHLQLSVSTDEASRSYQPSIESGAFSNTGLNRGSFTFTGPFPPAPSQAMSLGSASSAEATLSEISWQSDAETGSSRNPSSSDAYALPSTSTAGPVTSSLGEFISSSMWSGSFVSNSGAHDAESMLSSNSGAISRESGTALATASFVGSSSVGLPSQSADATSSSEPTSYYSSSIESGSSTTTGFMTSNTAVSPDVTHSAGMSSALARSSSSQASEGLEPQSSLASEIISSWELHVSGSLAVSLQASTTELVSESDFLAEFTSTPGFPSHTFSSDTDLETFSDAASLGVSSSNLEMSSFTWTKPAPESSYFSVTSFEVGLASTSTVPWAASTSGSSDVSSFGEFSSSSRDVTIVDSALSAKWGSITQTDSPSHITSSMISSSDELPSITLSSVANLELSSEVSSSEHSTNAFTSTLLFGSLALSEHSSAFSASIPSESVTVSSFGPETNSEVLTKSASHVTDGVSISSRQSIESLETESTRTSLPDSITSMIPFVPSRFESETSSLAVSTTLDSSVFSYESESSKEFSSFSSDYLSLSHSSVELGSHSLAATFIVPSSTRLDVYVTSSTVIVGPGTSFFSTDSSMHLTSELSLKSLRTSSAVSNSESHFSSGTKESSLSSMDVATSLSSLPGSSLETRLPLYVSSATLNLDSFVTHSSVESAYSTYEYSAHSAILLLSGSSSTPLNYHESSLPNDALTSLKSASENASSASFESSSEIVPSVTSTIADTSLSAPAETLSGTMSRSVTDSDAMPETSAMSSQKFTSETYVSQGFHTDPSSVLFSESSVTFEPSIESVSSSESDPVAGSSSLVETGLILMAKPTTSTNAAFTSIDATFVKPWPSSGDDLGSSESVSLTDVTSLAGGSSSSELLQQLGVTSESELLLTSTSFDTISYTSHTRSSGSATASSSRTVNLLDLSSGSSSVVSSIIDYVASSGLASHVTTVAGPSSFATSDLENASSTFVSAVSSFDAESITRSVSHDPVLASSVISWSSSLTSSESSKHESKSSNLAEQSTASNSLPFSGSNLGSSVLSISGTEYVTATLLETNTLYTSIAASFVERGSSSIHVPSRLESKSGDSESTEKARSTFVSSAIDSFSSAHLSMVGLLAVISDLPSDVPVSVIESSYASESTIVIVPSSAPEIFSSFSATPESKISSIALSLSAGFSGLELPFVSLTLDLVSSSVSTLYTGSTLVSASHGTVLPLAESNSEATSVTKALAEDPVSRSLAASFFVPHSTVMTESSVSTTVAENDNTSEDPMFSTSQSQGETVSSSVATMTDARSKYADSLVETGSTAVSTHKPDDIASSSVILEIGLETSRISLPSPVSPSSVLSSLAIVSSPVTLSEDLPSSRLVSASESLISRTGIPTNPSASESSAILSSRNAFGSSRSLSISSVDSLVSGESGLHSSASNTVSISHGISFPTSLAASFVTQTTKLGSGSPILALSTTVSVSTEMSDNDNDSVSATMSTGQQFSSTDTYSRSMVSEKSKLATSVSADPTAASSKLLTVSSTSVIGLDGGLTSITASSVTGLSMISDHTSESERDILSSLVNPDSTLSSEQKVPFLTSVAGTFTVPSPAESGLTSNTGRASSSASILRNSLNTSVRTFFDTLSSVGSETNSERLGSSWNPEAQVLTTFALSQSLDVNQSSAKSSSQSATGVSKSVTSSMAAEVTRSARTSWETDSGLSRTTSMGRTPGSLTSGVSDAQQPPFPTSLAASFEVPSMSTMVDVKSESSRAVPSRSMRSDATDGTMTTRYLSILSGSTSSAVSDTETLTSFGGITESTGTEPIGTDSATSGVINDSASATMVSSQWADVSPSSRSESNWGAASSTMAAGSLVDSSSSITPVFSSELETRSSSLHATASLSQILLLVTSQLATSVPHSSVVSLATSSPIFGSMRTSHTTTSGSAAVSSTSQSGGSAPFVIGVPTQSTSQTSGASVAGESAGTMSRSSPVMSIVTRLTSLSSSEMTPSVEAASTSHASSSVFCYRGKCVTKSGEQPQLEIVSESAITKGTSSVSWTSSASVSSASSTSYASQASGPIPVVQLGGSAPKLSIALLAFIIPLLLIFV</sequence>
<feature type="region of interest" description="Disordered" evidence="1">
    <location>
        <begin position="4382"/>
        <end position="4403"/>
    </location>
</feature>
<feature type="compositionally biased region" description="Polar residues" evidence="1">
    <location>
        <begin position="3216"/>
        <end position="3231"/>
    </location>
</feature>
<feature type="region of interest" description="Disordered" evidence="1">
    <location>
        <begin position="2289"/>
        <end position="2308"/>
    </location>
</feature>
<feature type="region of interest" description="Disordered" evidence="1">
    <location>
        <begin position="1612"/>
        <end position="1642"/>
    </location>
</feature>
<feature type="compositionally biased region" description="Low complexity" evidence="1">
    <location>
        <begin position="2645"/>
        <end position="2663"/>
    </location>
</feature>
<feature type="compositionally biased region" description="Low complexity" evidence="1">
    <location>
        <begin position="1612"/>
        <end position="1630"/>
    </location>
</feature>
<feature type="chain" id="PRO_5020748929" evidence="2">
    <location>
        <begin position="18"/>
        <end position="4554"/>
    </location>
</feature>
<evidence type="ECO:0000313" key="5">
    <source>
        <dbReference type="Proteomes" id="UP000292447"/>
    </source>
</evidence>
<dbReference type="InterPro" id="IPR018871">
    <property type="entry name" value="GLEYA_adhesin_domain"/>
</dbReference>